<dbReference type="InterPro" id="IPR008972">
    <property type="entry name" value="Cupredoxin"/>
</dbReference>
<evidence type="ECO:0000256" key="5">
    <source>
        <dbReference type="SAM" id="SignalP"/>
    </source>
</evidence>
<evidence type="ECO:0000256" key="4">
    <source>
        <dbReference type="ARBA" id="ARBA00023008"/>
    </source>
</evidence>
<sequence>MLSPSLILPVLVLGLLPARAAAQETAGTCVNGPKTRSCWQRGFDIHTDYTALQAPAGKIVEYDLTVSQAIVKPDGYEKLAMVVNGQYPGSTIEANWGDTLHTNAHRCTQGITVHNNFTENLNGTGIHWHGIRQYHNNWQDGVPGVTECPTQPGESRTYEFKVTQYGTSWYHSHFSMQYSNGLYGPLVIHGPSSANWDVDLGPWLIADWYHTDVFGLVHQGEAFNIPAVPESTLINGKGKFSCDPAGDSRCDGTGGEFFEVLLNHGTTYKLAIVNTASLLTYNFWIDGHSFTVISTDFVAIKPYTTNFLTVGIGQRFEIILHANANLANGTNFWIHAQDCRLPKALDWRAGIVRYDANDRSDPYTPPEGPELDAFRHFEYGCADFDTPAIEPVVPKQVGSKSANELTSADYLRIGQVNATWPGSAAGSPPLFLWVLDRSPLYANWSQPTIKTIALDNGTVSQLPGYVAPIGLEYDTGAWVYVVMTSNYTDADVAGAHGVPRTNVATVHPMHLHGHDFVILAQGPGPFDPATVRPKLANPPRRDTLNLPPGSFAWIAFQVDNPGAWLLHCHIQWHAADGLALQYIEQPGKLRGLMQQAGALGRVADQCSSFNEWYSSWGIPSEGSGI</sequence>
<proteinExistence type="inferred from homology"/>
<dbReference type="PROSITE" id="PS00079">
    <property type="entry name" value="MULTICOPPER_OXIDASE1"/>
    <property type="match status" value="1"/>
</dbReference>
<dbReference type="Gene3D" id="2.60.40.420">
    <property type="entry name" value="Cupredoxins - blue copper proteins"/>
    <property type="match status" value="3"/>
</dbReference>
<feature type="domain" description="Plastocyanin-like" evidence="8">
    <location>
        <begin position="66"/>
        <end position="192"/>
    </location>
</feature>
<dbReference type="CDD" id="cd13854">
    <property type="entry name" value="CuRO_1_MaLCC_like"/>
    <property type="match status" value="1"/>
</dbReference>
<evidence type="ECO:0000259" key="7">
    <source>
        <dbReference type="Pfam" id="PF07731"/>
    </source>
</evidence>
<keyword evidence="2" id="KW-0479">Metal-binding</keyword>
<feature type="domain" description="Plastocyanin-like" evidence="6">
    <location>
        <begin position="202"/>
        <end position="354"/>
    </location>
</feature>
<evidence type="ECO:0000256" key="1">
    <source>
        <dbReference type="ARBA" id="ARBA00010609"/>
    </source>
</evidence>
<dbReference type="AlphaFoldDB" id="G2QYR1"/>
<dbReference type="InterPro" id="IPR045087">
    <property type="entry name" value="Cu-oxidase_fam"/>
</dbReference>
<evidence type="ECO:0000313" key="9">
    <source>
        <dbReference type="EMBL" id="AEO66253.1"/>
    </source>
</evidence>
<dbReference type="InterPro" id="IPR033138">
    <property type="entry name" value="Cu_oxidase_CS"/>
</dbReference>
<dbReference type="GO" id="GO:0005507">
    <property type="term" value="F:copper ion binding"/>
    <property type="evidence" value="ECO:0007669"/>
    <property type="project" value="InterPro"/>
</dbReference>
<evidence type="ECO:0000259" key="6">
    <source>
        <dbReference type="Pfam" id="PF00394"/>
    </source>
</evidence>
<evidence type="ECO:0000259" key="8">
    <source>
        <dbReference type="Pfam" id="PF07732"/>
    </source>
</evidence>
<name>G2QYR1_THETT</name>
<dbReference type="Pfam" id="PF07732">
    <property type="entry name" value="Cu-oxidase_3"/>
    <property type="match status" value="1"/>
</dbReference>
<dbReference type="FunFam" id="2.60.40.420:FF:000021">
    <property type="entry name" value="Extracellular dihydrogeodin oxidase/laccase"/>
    <property type="match status" value="1"/>
</dbReference>
<dbReference type="Pfam" id="PF00394">
    <property type="entry name" value="Cu-oxidase"/>
    <property type="match status" value="1"/>
</dbReference>
<evidence type="ECO:0000256" key="2">
    <source>
        <dbReference type="ARBA" id="ARBA00022723"/>
    </source>
</evidence>
<dbReference type="InterPro" id="IPR001117">
    <property type="entry name" value="Cu-oxidase_2nd"/>
</dbReference>
<feature type="domain" description="Plastocyanin-like" evidence="7">
    <location>
        <begin position="471"/>
        <end position="587"/>
    </location>
</feature>
<dbReference type="CDD" id="cd13880">
    <property type="entry name" value="CuRO_2_MaLCC_like"/>
    <property type="match status" value="1"/>
</dbReference>
<dbReference type="InterPro" id="IPR011707">
    <property type="entry name" value="Cu-oxidase-like_N"/>
</dbReference>
<keyword evidence="10" id="KW-1185">Reference proteome</keyword>
<keyword evidence="4" id="KW-0186">Copper</keyword>
<dbReference type="InterPro" id="IPR002355">
    <property type="entry name" value="Cu_oxidase_Cu_BS"/>
</dbReference>
<dbReference type="PROSITE" id="PS00080">
    <property type="entry name" value="MULTICOPPER_OXIDASE2"/>
    <property type="match status" value="1"/>
</dbReference>
<keyword evidence="3" id="KW-0560">Oxidoreductase</keyword>
<dbReference type="InterPro" id="IPR011706">
    <property type="entry name" value="Cu-oxidase_C"/>
</dbReference>
<feature type="signal peptide" evidence="5">
    <location>
        <begin position="1"/>
        <end position="22"/>
    </location>
</feature>
<dbReference type="STRING" id="578455.G2QYR1"/>
<dbReference type="CDD" id="cd13901">
    <property type="entry name" value="CuRO_3_MaLCC_like"/>
    <property type="match status" value="1"/>
</dbReference>
<reference evidence="9 10" key="1">
    <citation type="journal article" date="2011" name="Nat. Biotechnol.">
        <title>Comparative genomic analysis of the thermophilic biomass-degrading fungi Myceliophthora thermophila and Thielavia terrestris.</title>
        <authorList>
            <person name="Berka R.M."/>
            <person name="Grigoriev I.V."/>
            <person name="Otillar R."/>
            <person name="Salamov A."/>
            <person name="Grimwood J."/>
            <person name="Reid I."/>
            <person name="Ishmael N."/>
            <person name="John T."/>
            <person name="Darmond C."/>
            <person name="Moisan M.-C."/>
            <person name="Henrissat B."/>
            <person name="Coutinho P.M."/>
            <person name="Lombard V."/>
            <person name="Natvig D.O."/>
            <person name="Lindquist E."/>
            <person name="Schmutz J."/>
            <person name="Lucas S."/>
            <person name="Harris P."/>
            <person name="Powlowski J."/>
            <person name="Bellemare A."/>
            <person name="Taylor D."/>
            <person name="Butler G."/>
            <person name="de Vries R.P."/>
            <person name="Allijn I.E."/>
            <person name="van den Brink J."/>
            <person name="Ushinsky S."/>
            <person name="Storms R."/>
            <person name="Powell A.J."/>
            <person name="Paulsen I.T."/>
            <person name="Elbourne L.D.H."/>
            <person name="Baker S.E."/>
            <person name="Magnuson J."/>
            <person name="LaBoissiere S."/>
            <person name="Clutterbuck A.J."/>
            <person name="Martinez D."/>
            <person name="Wogulis M."/>
            <person name="de Leon A.L."/>
            <person name="Rey M.W."/>
            <person name="Tsang A."/>
        </authorList>
    </citation>
    <scope>NUCLEOTIDE SEQUENCE [LARGE SCALE GENOMIC DNA]</scope>
    <source>
        <strain evidence="10">ATCC 38088 / NRRL 8126</strain>
    </source>
</reference>
<dbReference type="GO" id="GO:0016491">
    <property type="term" value="F:oxidoreductase activity"/>
    <property type="evidence" value="ECO:0007669"/>
    <property type="project" value="UniProtKB-KW"/>
</dbReference>
<protein>
    <submittedName>
        <fullName evidence="9">Uncharacterized protein</fullName>
    </submittedName>
</protein>
<dbReference type="GeneID" id="11515266"/>
<comment type="similarity">
    <text evidence="1">Belongs to the multicopper oxidase family.</text>
</comment>
<dbReference type="HOGENOM" id="CLU_006504_3_2_1"/>
<keyword evidence="5" id="KW-0732">Signal</keyword>
<dbReference type="PANTHER" id="PTHR11709:SF71">
    <property type="entry name" value="OXIDOREDUCTASE TPCJ"/>
    <property type="match status" value="1"/>
</dbReference>
<dbReference type="Pfam" id="PF07731">
    <property type="entry name" value="Cu-oxidase_2"/>
    <property type="match status" value="1"/>
</dbReference>
<dbReference type="RefSeq" id="XP_003652589.1">
    <property type="nucleotide sequence ID" value="XM_003652541.1"/>
</dbReference>
<dbReference type="Proteomes" id="UP000008181">
    <property type="component" value="Chromosome 2"/>
</dbReference>
<dbReference type="SUPFAM" id="SSF49503">
    <property type="entry name" value="Cupredoxins"/>
    <property type="match status" value="3"/>
</dbReference>
<organism evidence="9 10">
    <name type="scientific">Thermothielavioides terrestris (strain ATCC 38088 / NRRL 8126)</name>
    <name type="common">Thielavia terrestris</name>
    <dbReference type="NCBI Taxonomy" id="578455"/>
    <lineage>
        <taxon>Eukaryota</taxon>
        <taxon>Fungi</taxon>
        <taxon>Dikarya</taxon>
        <taxon>Ascomycota</taxon>
        <taxon>Pezizomycotina</taxon>
        <taxon>Sordariomycetes</taxon>
        <taxon>Sordariomycetidae</taxon>
        <taxon>Sordariales</taxon>
        <taxon>Chaetomiaceae</taxon>
        <taxon>Thermothielavioides</taxon>
        <taxon>Thermothielavioides terrestris</taxon>
    </lineage>
</organism>
<dbReference type="PANTHER" id="PTHR11709">
    <property type="entry name" value="MULTI-COPPER OXIDASE"/>
    <property type="match status" value="1"/>
</dbReference>
<evidence type="ECO:0000256" key="3">
    <source>
        <dbReference type="ARBA" id="ARBA00023002"/>
    </source>
</evidence>
<dbReference type="KEGG" id="ttt:THITE_33488"/>
<dbReference type="EMBL" id="CP003010">
    <property type="protein sequence ID" value="AEO66253.1"/>
    <property type="molecule type" value="Genomic_DNA"/>
</dbReference>
<gene>
    <name evidence="9" type="ORF">THITE_33488</name>
</gene>
<feature type="chain" id="PRO_5003436060" evidence="5">
    <location>
        <begin position="23"/>
        <end position="625"/>
    </location>
</feature>
<evidence type="ECO:0000313" key="10">
    <source>
        <dbReference type="Proteomes" id="UP000008181"/>
    </source>
</evidence>
<dbReference type="OrthoDB" id="2121828at2759"/>
<accession>G2QYR1</accession>
<dbReference type="eggNOG" id="KOG1263">
    <property type="taxonomic scope" value="Eukaryota"/>
</dbReference>